<accession>A0A238BRB5</accession>
<dbReference type="EMBL" id="KZ270029">
    <property type="protein sequence ID" value="OZC07534.1"/>
    <property type="molecule type" value="Genomic_DNA"/>
</dbReference>
<dbReference type="Proteomes" id="UP000242913">
    <property type="component" value="Unassembled WGS sequence"/>
</dbReference>
<proteinExistence type="predicted"/>
<name>A0A238BRB5_9BILA</name>
<evidence type="ECO:0000313" key="1">
    <source>
        <dbReference type="EMBL" id="OZC07534.1"/>
    </source>
</evidence>
<reference evidence="1 2" key="1">
    <citation type="submission" date="2015-12" db="EMBL/GenBank/DDBJ databases">
        <title>Draft genome of the nematode, Onchocerca flexuosa.</title>
        <authorList>
            <person name="Mitreva M."/>
        </authorList>
    </citation>
    <scope>NUCLEOTIDE SEQUENCE [LARGE SCALE GENOMIC DNA]</scope>
    <source>
        <strain evidence="1">Red Deer</strain>
    </source>
</reference>
<dbReference type="AlphaFoldDB" id="A0A238BRB5"/>
<organism evidence="1 2">
    <name type="scientific">Onchocerca flexuosa</name>
    <dbReference type="NCBI Taxonomy" id="387005"/>
    <lineage>
        <taxon>Eukaryota</taxon>
        <taxon>Metazoa</taxon>
        <taxon>Ecdysozoa</taxon>
        <taxon>Nematoda</taxon>
        <taxon>Chromadorea</taxon>
        <taxon>Rhabditida</taxon>
        <taxon>Spirurina</taxon>
        <taxon>Spiruromorpha</taxon>
        <taxon>Filarioidea</taxon>
        <taxon>Onchocercidae</taxon>
        <taxon>Onchocerca</taxon>
    </lineage>
</organism>
<gene>
    <name evidence="1" type="ORF">X798_05465</name>
</gene>
<evidence type="ECO:0000313" key="2">
    <source>
        <dbReference type="Proteomes" id="UP000242913"/>
    </source>
</evidence>
<keyword evidence="2" id="KW-1185">Reference proteome</keyword>
<sequence>MVFVMGDSRNDVKSKKIAFRRKLCVAVSDSDGSPVISFNITDNIIHPSASFFYPSVEYWKFWKERFDKHESEGASSGGCGRSSCLKRRFSRNSQRNQMILISKL</sequence>
<protein>
    <submittedName>
        <fullName evidence="1">Uncharacterized protein</fullName>
    </submittedName>
</protein>